<sequence length="163" mass="18373">MAHSARRDSPELPDFSLLKRLVRDQLIYLLEQVGTRPTQHYTCVPAGDQRWVRTAGSALHLLHSLFGPFSKIFGIGRCSKVQYGQRAEPSDLLALSTLTQLLLFVCLQMTYESWREQVEEGEQKARQAEIGNVFLIDRGTEPRLFKVDAGGTVLSFHSNTIVV</sequence>
<proteinExistence type="predicted"/>
<dbReference type="EMBL" id="JAHRIO010092646">
    <property type="protein sequence ID" value="MEQ2189331.1"/>
    <property type="molecule type" value="Genomic_DNA"/>
</dbReference>
<evidence type="ECO:0000313" key="1">
    <source>
        <dbReference type="EMBL" id="MEQ2189331.1"/>
    </source>
</evidence>
<name>A0ABV0Q0M1_9TELE</name>
<reference evidence="1 2" key="1">
    <citation type="submission" date="2021-06" db="EMBL/GenBank/DDBJ databases">
        <authorList>
            <person name="Palmer J.M."/>
        </authorList>
    </citation>
    <scope>NUCLEOTIDE SEQUENCE [LARGE SCALE GENOMIC DNA]</scope>
    <source>
        <strain evidence="1 2">GA_2019</strain>
        <tissue evidence="1">Muscle</tissue>
    </source>
</reference>
<protein>
    <submittedName>
        <fullName evidence="1">Uncharacterized protein</fullName>
    </submittedName>
</protein>
<accession>A0ABV0Q0M1</accession>
<organism evidence="1 2">
    <name type="scientific">Goodea atripinnis</name>
    <dbReference type="NCBI Taxonomy" id="208336"/>
    <lineage>
        <taxon>Eukaryota</taxon>
        <taxon>Metazoa</taxon>
        <taxon>Chordata</taxon>
        <taxon>Craniata</taxon>
        <taxon>Vertebrata</taxon>
        <taxon>Euteleostomi</taxon>
        <taxon>Actinopterygii</taxon>
        <taxon>Neopterygii</taxon>
        <taxon>Teleostei</taxon>
        <taxon>Neoteleostei</taxon>
        <taxon>Acanthomorphata</taxon>
        <taxon>Ovalentaria</taxon>
        <taxon>Atherinomorphae</taxon>
        <taxon>Cyprinodontiformes</taxon>
        <taxon>Goodeidae</taxon>
        <taxon>Goodea</taxon>
    </lineage>
</organism>
<evidence type="ECO:0000313" key="2">
    <source>
        <dbReference type="Proteomes" id="UP001476798"/>
    </source>
</evidence>
<comment type="caution">
    <text evidence="1">The sequence shown here is derived from an EMBL/GenBank/DDBJ whole genome shotgun (WGS) entry which is preliminary data.</text>
</comment>
<keyword evidence="2" id="KW-1185">Reference proteome</keyword>
<gene>
    <name evidence="1" type="ORF">GOODEAATRI_024245</name>
</gene>
<dbReference type="Proteomes" id="UP001476798">
    <property type="component" value="Unassembled WGS sequence"/>
</dbReference>